<dbReference type="PROSITE" id="PS00107">
    <property type="entry name" value="PROTEIN_KINASE_ATP"/>
    <property type="match status" value="1"/>
</dbReference>
<dbReference type="SUPFAM" id="SSF56112">
    <property type="entry name" value="Protein kinase-like (PK-like)"/>
    <property type="match status" value="1"/>
</dbReference>
<dbReference type="Pfam" id="PF00069">
    <property type="entry name" value="Pkinase"/>
    <property type="match status" value="2"/>
</dbReference>
<gene>
    <name evidence="6" type="ORF">PROFUN_00295</name>
</gene>
<dbReference type="GO" id="GO:0035556">
    <property type="term" value="P:intracellular signal transduction"/>
    <property type="evidence" value="ECO:0007669"/>
    <property type="project" value="TreeGrafter"/>
</dbReference>
<dbReference type="GO" id="GO:0004674">
    <property type="term" value="F:protein serine/threonine kinase activity"/>
    <property type="evidence" value="ECO:0007669"/>
    <property type="project" value="TreeGrafter"/>
</dbReference>
<feature type="binding site" evidence="3">
    <location>
        <position position="566"/>
    </location>
    <ligand>
        <name>ATP</name>
        <dbReference type="ChEBI" id="CHEBI:30616"/>
    </ligand>
</feature>
<dbReference type="AlphaFoldDB" id="A0A2P6NXZ3"/>
<dbReference type="InterPro" id="IPR011009">
    <property type="entry name" value="Kinase-like_dom_sf"/>
</dbReference>
<feature type="region of interest" description="Disordered" evidence="4">
    <location>
        <begin position="97"/>
        <end position="116"/>
    </location>
</feature>
<keyword evidence="6" id="KW-0418">Kinase</keyword>
<organism evidence="6 7">
    <name type="scientific">Planoprotostelium fungivorum</name>
    <dbReference type="NCBI Taxonomy" id="1890364"/>
    <lineage>
        <taxon>Eukaryota</taxon>
        <taxon>Amoebozoa</taxon>
        <taxon>Evosea</taxon>
        <taxon>Variosea</taxon>
        <taxon>Cavosteliida</taxon>
        <taxon>Cavosteliaceae</taxon>
        <taxon>Planoprotostelium</taxon>
    </lineage>
</organism>
<evidence type="ECO:0000256" key="1">
    <source>
        <dbReference type="ARBA" id="ARBA00022741"/>
    </source>
</evidence>
<dbReference type="Gene3D" id="3.30.200.20">
    <property type="entry name" value="Phosphorylase Kinase, domain 1"/>
    <property type="match status" value="1"/>
</dbReference>
<evidence type="ECO:0000256" key="4">
    <source>
        <dbReference type="SAM" id="MobiDB-lite"/>
    </source>
</evidence>
<dbReference type="PROSITE" id="PS50011">
    <property type="entry name" value="PROTEIN_KINASE_DOM"/>
    <property type="match status" value="1"/>
</dbReference>
<dbReference type="GO" id="GO:0005524">
    <property type="term" value="F:ATP binding"/>
    <property type="evidence" value="ECO:0007669"/>
    <property type="project" value="UniProtKB-UniRule"/>
</dbReference>
<dbReference type="InterPro" id="IPR017441">
    <property type="entry name" value="Protein_kinase_ATP_BS"/>
</dbReference>
<name>A0A2P6NXZ3_9EUKA</name>
<evidence type="ECO:0000259" key="5">
    <source>
        <dbReference type="PROSITE" id="PS50011"/>
    </source>
</evidence>
<feature type="domain" description="Protein kinase" evidence="5">
    <location>
        <begin position="533"/>
        <end position="770"/>
    </location>
</feature>
<reference evidence="6 7" key="1">
    <citation type="journal article" date="2018" name="Genome Biol. Evol.">
        <title>Multiple Roots of Fruiting Body Formation in Amoebozoa.</title>
        <authorList>
            <person name="Hillmann F."/>
            <person name="Forbes G."/>
            <person name="Novohradska S."/>
            <person name="Ferling I."/>
            <person name="Riege K."/>
            <person name="Groth M."/>
            <person name="Westermann M."/>
            <person name="Marz M."/>
            <person name="Spaller T."/>
            <person name="Winckler T."/>
            <person name="Schaap P."/>
            <person name="Glockner G."/>
        </authorList>
    </citation>
    <scope>NUCLEOTIDE SEQUENCE [LARGE SCALE GENOMIC DNA]</scope>
    <source>
        <strain evidence="6 7">Jena</strain>
    </source>
</reference>
<comment type="caution">
    <text evidence="6">The sequence shown here is derived from an EMBL/GenBank/DDBJ whole genome shotgun (WGS) entry which is preliminary data.</text>
</comment>
<keyword evidence="2 3" id="KW-0067">ATP-binding</keyword>
<dbReference type="GO" id="GO:0005737">
    <property type="term" value="C:cytoplasm"/>
    <property type="evidence" value="ECO:0007669"/>
    <property type="project" value="TreeGrafter"/>
</dbReference>
<evidence type="ECO:0000313" key="6">
    <source>
        <dbReference type="EMBL" id="PRP88827.1"/>
    </source>
</evidence>
<evidence type="ECO:0000256" key="3">
    <source>
        <dbReference type="PROSITE-ProRule" id="PRU10141"/>
    </source>
</evidence>
<dbReference type="Gene3D" id="1.10.510.10">
    <property type="entry name" value="Transferase(Phosphotransferase) domain 1"/>
    <property type="match status" value="1"/>
</dbReference>
<evidence type="ECO:0000313" key="7">
    <source>
        <dbReference type="Proteomes" id="UP000241769"/>
    </source>
</evidence>
<dbReference type="EMBL" id="MDYQ01000007">
    <property type="protein sequence ID" value="PRP88827.1"/>
    <property type="molecule type" value="Genomic_DNA"/>
</dbReference>
<dbReference type="PROSITE" id="PS00108">
    <property type="entry name" value="PROTEIN_KINASE_ST"/>
    <property type="match status" value="1"/>
</dbReference>
<dbReference type="InterPro" id="IPR000719">
    <property type="entry name" value="Prot_kinase_dom"/>
</dbReference>
<protein>
    <submittedName>
        <fullName evidence="6">Serine/threonine-protein kinase</fullName>
    </submittedName>
</protein>
<sequence>MLAMCLALRRQPEITVRWDSCTLVVLQGKSPPQSQPKLVQITRHQTLESNIITLRLRIRYDTMNGELDSSVQNGMSNMDISHSTGGWDGSMPNVSSPMLQRKTPSPTPNEMPHPSMVPRCESPETTLLQLAFPFAPAVLESNAATTASPDITPMMLRRNSVMERPIDSRIRDLRRKYSNSDTNLLNSLLTGMNYDQEGKLSGGKRERAASISEATFRRGQTDWGAFEPVHKRSRSPTEESIRPVFGTLDLDSRHLRRSVSVRIPRTRSDSAPNIIPVAKVDGREMAGCSVDEENEVTLTLDIVGNIRSCTGPLNILLGYQIETVLGQNMKMLLPTRHRNTSSDTISEFLTSSDTSESGFKLCIMALQHHDRQVFPVVMRVEQMYSWPLPLFRVHIHPCEESEKIFVTVDGTIVDIHDNIFPVVFGYDRPDIVGQNISVLFTSKEGSPMLGKSVSPYQSPILQKSPTMERQKWSRPGTYYDVIQMKDGSLCDVIVEITQEEKEGPRVLVGKIKRKMEFVQKKTDPTSTTKVGHWIIQETIGQGSHGKVRLGIHSTTRQRAAVKSVKKSKTNPEELEKIRREISIMRLISHPNITLRHHLKSYPGRKFPDDLCRRYFGQLLSAVSHCHTYHVIHRDIKHENILLSEDTQDIILIDFGMSNYEMETKFLSTFCGSPAFCAPEMFLAKQYRGPEVDVWSMGVCLYSIATGELPFDNVGAILSGEYNRNVEIPIELMDLLSKMMKVDPQERISIEGIRNHGCRTTINEMIANDFFKEFIWSCCKHPKRRFAAFGSGNKALPEDNGIISSYDVTRTILKMVIGERNQTRDNHSMDVILQTTVLLHTCKIWKDIDAFPRGPNLVRILLPLVKLSKDEASTVLSNAHLNEAFLNASERNHLETMELLLSHPRVDPTVKDNSAMRSSGSVEVPQ</sequence>
<keyword evidence="1 3" id="KW-0547">Nucleotide-binding</keyword>
<dbReference type="PANTHER" id="PTHR24346:SF99">
    <property type="entry name" value="SERINE_THREONINE-PROTEIN KINASE DDB_G0280133-RELATED"/>
    <property type="match status" value="1"/>
</dbReference>
<dbReference type="SMART" id="SM00220">
    <property type="entry name" value="S_TKc"/>
    <property type="match status" value="1"/>
</dbReference>
<dbReference type="InParanoid" id="A0A2P6NXZ3"/>
<proteinExistence type="predicted"/>
<accession>A0A2P6NXZ3</accession>
<evidence type="ECO:0000256" key="2">
    <source>
        <dbReference type="ARBA" id="ARBA00022840"/>
    </source>
</evidence>
<dbReference type="Proteomes" id="UP000241769">
    <property type="component" value="Unassembled WGS sequence"/>
</dbReference>
<keyword evidence="6" id="KW-0808">Transferase</keyword>
<keyword evidence="7" id="KW-1185">Reference proteome</keyword>
<dbReference type="PANTHER" id="PTHR24346">
    <property type="entry name" value="MAP/MICROTUBULE AFFINITY-REGULATING KINASE"/>
    <property type="match status" value="1"/>
</dbReference>
<dbReference type="OrthoDB" id="17792at2759"/>
<dbReference type="InterPro" id="IPR008271">
    <property type="entry name" value="Ser/Thr_kinase_AS"/>
</dbReference>